<sequence length="55" mass="6048">MSVHTPATTIFVMAFLATQSTKTLDPSSCIDSQEPIEAVLPSDCHVWFLLKPTLK</sequence>
<dbReference type="AlphaFoldDB" id="A0AAV0MQH7"/>
<reference evidence="2" key="1">
    <citation type="submission" date="2022-08" db="EMBL/GenBank/DDBJ databases">
        <authorList>
            <person name="Gutierrez-Valencia J."/>
        </authorList>
    </citation>
    <scope>NUCLEOTIDE SEQUENCE</scope>
</reference>
<comment type="caution">
    <text evidence="2">The sequence shown here is derived from an EMBL/GenBank/DDBJ whole genome shotgun (WGS) entry which is preliminary data.</text>
</comment>
<dbReference type="Proteomes" id="UP001154282">
    <property type="component" value="Unassembled WGS sequence"/>
</dbReference>
<evidence type="ECO:0000313" key="2">
    <source>
        <dbReference type="EMBL" id="CAI0448645.1"/>
    </source>
</evidence>
<organism evidence="2 3">
    <name type="scientific">Linum tenue</name>
    <dbReference type="NCBI Taxonomy" id="586396"/>
    <lineage>
        <taxon>Eukaryota</taxon>
        <taxon>Viridiplantae</taxon>
        <taxon>Streptophyta</taxon>
        <taxon>Embryophyta</taxon>
        <taxon>Tracheophyta</taxon>
        <taxon>Spermatophyta</taxon>
        <taxon>Magnoliopsida</taxon>
        <taxon>eudicotyledons</taxon>
        <taxon>Gunneridae</taxon>
        <taxon>Pentapetalae</taxon>
        <taxon>rosids</taxon>
        <taxon>fabids</taxon>
        <taxon>Malpighiales</taxon>
        <taxon>Linaceae</taxon>
        <taxon>Linum</taxon>
    </lineage>
</organism>
<evidence type="ECO:0000313" key="3">
    <source>
        <dbReference type="Proteomes" id="UP001154282"/>
    </source>
</evidence>
<feature type="chain" id="PRO_5043561240" evidence="1">
    <location>
        <begin position="24"/>
        <end position="55"/>
    </location>
</feature>
<dbReference type="EMBL" id="CAMGYJ010000007">
    <property type="protein sequence ID" value="CAI0448645.1"/>
    <property type="molecule type" value="Genomic_DNA"/>
</dbReference>
<feature type="non-terminal residue" evidence="2">
    <location>
        <position position="55"/>
    </location>
</feature>
<evidence type="ECO:0000256" key="1">
    <source>
        <dbReference type="SAM" id="SignalP"/>
    </source>
</evidence>
<protein>
    <submittedName>
        <fullName evidence="2">Uncharacterized protein</fullName>
    </submittedName>
</protein>
<proteinExistence type="predicted"/>
<gene>
    <name evidence="2" type="ORF">LITE_LOCUS29876</name>
</gene>
<name>A0AAV0MQH7_9ROSI</name>
<keyword evidence="1" id="KW-0732">Signal</keyword>
<accession>A0AAV0MQH7</accession>
<feature type="signal peptide" evidence="1">
    <location>
        <begin position="1"/>
        <end position="23"/>
    </location>
</feature>
<keyword evidence="3" id="KW-1185">Reference proteome</keyword>